<dbReference type="SUPFAM" id="SSF46565">
    <property type="entry name" value="Chaperone J-domain"/>
    <property type="match status" value="1"/>
</dbReference>
<feature type="compositionally biased region" description="Basic and acidic residues" evidence="1">
    <location>
        <begin position="342"/>
        <end position="356"/>
    </location>
</feature>
<dbReference type="eggNOG" id="KOG1124">
    <property type="taxonomic scope" value="Eukaryota"/>
</dbReference>
<proteinExistence type="predicted"/>
<keyword evidence="4" id="KW-1185">Reference proteome</keyword>
<dbReference type="GO" id="GO:0031982">
    <property type="term" value="C:vesicle"/>
    <property type="evidence" value="ECO:0007669"/>
    <property type="project" value="TreeGrafter"/>
</dbReference>
<name>F9XHS3_ZYMTI</name>
<gene>
    <name evidence="3" type="ORF">MYCGRDRAFT_74317</name>
</gene>
<feature type="compositionally biased region" description="Low complexity" evidence="1">
    <location>
        <begin position="618"/>
        <end position="628"/>
    </location>
</feature>
<feature type="region of interest" description="Disordered" evidence="1">
    <location>
        <begin position="385"/>
        <end position="463"/>
    </location>
</feature>
<dbReference type="Gene3D" id="1.25.40.10">
    <property type="entry name" value="Tetratricopeptide repeat domain"/>
    <property type="match status" value="1"/>
</dbReference>
<dbReference type="InterPro" id="IPR009060">
    <property type="entry name" value="UBA-like_sf"/>
</dbReference>
<evidence type="ECO:0000259" key="2">
    <source>
        <dbReference type="PROSITE" id="PS50030"/>
    </source>
</evidence>
<dbReference type="Proteomes" id="UP000008062">
    <property type="component" value="Chromosome 8"/>
</dbReference>
<dbReference type="HOGENOM" id="CLU_005723_0_0_1"/>
<dbReference type="STRING" id="336722.F9XHS3"/>
<dbReference type="GO" id="GO:0072583">
    <property type="term" value="P:clathrin-dependent endocytosis"/>
    <property type="evidence" value="ECO:0007669"/>
    <property type="project" value="TreeGrafter"/>
</dbReference>
<feature type="region of interest" description="Disordered" evidence="1">
    <location>
        <begin position="1"/>
        <end position="78"/>
    </location>
</feature>
<dbReference type="GO" id="GO:0005737">
    <property type="term" value="C:cytoplasm"/>
    <property type="evidence" value="ECO:0007669"/>
    <property type="project" value="TreeGrafter"/>
</dbReference>
<feature type="compositionally biased region" description="Basic and acidic residues" evidence="1">
    <location>
        <begin position="298"/>
        <end position="312"/>
    </location>
</feature>
<dbReference type="OrthoDB" id="1717591at2759"/>
<dbReference type="PANTHER" id="PTHR23172">
    <property type="entry name" value="AUXILIN/CYCLIN G-ASSOCIATED KINASE-RELATED"/>
    <property type="match status" value="1"/>
</dbReference>
<dbReference type="GO" id="GO:0072318">
    <property type="term" value="P:clathrin coat disassembly"/>
    <property type="evidence" value="ECO:0007669"/>
    <property type="project" value="TreeGrafter"/>
</dbReference>
<feature type="compositionally biased region" description="Polar residues" evidence="1">
    <location>
        <begin position="12"/>
        <end position="36"/>
    </location>
</feature>
<dbReference type="EMBL" id="CM001203">
    <property type="protein sequence ID" value="EGP84843.1"/>
    <property type="molecule type" value="Genomic_DNA"/>
</dbReference>
<evidence type="ECO:0000313" key="3">
    <source>
        <dbReference type="EMBL" id="EGP84843.1"/>
    </source>
</evidence>
<dbReference type="SMART" id="SM00165">
    <property type="entry name" value="UBA"/>
    <property type="match status" value="1"/>
</dbReference>
<reference evidence="3 4" key="1">
    <citation type="journal article" date="2011" name="PLoS Genet.">
        <title>Finished genome of the fungal wheat pathogen Mycosphaerella graminicola reveals dispensome structure, chromosome plasticity, and stealth pathogenesis.</title>
        <authorList>
            <person name="Goodwin S.B."/>
            <person name="Ben M'barek S."/>
            <person name="Dhillon B."/>
            <person name="Wittenberg A.H.J."/>
            <person name="Crane C.F."/>
            <person name="Hane J.K."/>
            <person name="Foster A.J."/>
            <person name="Van der Lee T.A.J."/>
            <person name="Grimwood J."/>
            <person name="Aerts A."/>
            <person name="Antoniw J."/>
            <person name="Bailey A."/>
            <person name="Bluhm B."/>
            <person name="Bowler J."/>
            <person name="Bristow J."/>
            <person name="van der Burgt A."/>
            <person name="Canto-Canche B."/>
            <person name="Churchill A.C.L."/>
            <person name="Conde-Ferraez L."/>
            <person name="Cools H.J."/>
            <person name="Coutinho P.M."/>
            <person name="Csukai M."/>
            <person name="Dehal P."/>
            <person name="De Wit P."/>
            <person name="Donzelli B."/>
            <person name="van de Geest H.C."/>
            <person name="van Ham R.C.H.J."/>
            <person name="Hammond-Kosack K.E."/>
            <person name="Henrissat B."/>
            <person name="Kilian A."/>
            <person name="Kobayashi A.K."/>
            <person name="Koopmann E."/>
            <person name="Kourmpetis Y."/>
            <person name="Kuzniar A."/>
            <person name="Lindquist E."/>
            <person name="Lombard V."/>
            <person name="Maliepaard C."/>
            <person name="Martins N."/>
            <person name="Mehrabi R."/>
            <person name="Nap J.P.H."/>
            <person name="Ponomarenko A."/>
            <person name="Rudd J.J."/>
            <person name="Salamov A."/>
            <person name="Schmutz J."/>
            <person name="Schouten H.J."/>
            <person name="Shapiro H."/>
            <person name="Stergiopoulos I."/>
            <person name="Torriani S.F.F."/>
            <person name="Tu H."/>
            <person name="de Vries R.P."/>
            <person name="Waalwijk C."/>
            <person name="Ware S.B."/>
            <person name="Wiebenga A."/>
            <person name="Zwiers L.-H."/>
            <person name="Oliver R.P."/>
            <person name="Grigoriev I.V."/>
            <person name="Kema G.H.J."/>
        </authorList>
    </citation>
    <scope>NUCLEOTIDE SEQUENCE [LARGE SCALE GENOMIC DNA]</scope>
    <source>
        <strain evidence="4">CBS 115943 / IPO323</strain>
    </source>
</reference>
<feature type="domain" description="UBA" evidence="2">
    <location>
        <begin position="256"/>
        <end position="297"/>
    </location>
</feature>
<dbReference type="InterPro" id="IPR011990">
    <property type="entry name" value="TPR-like_helical_dom_sf"/>
</dbReference>
<feature type="compositionally biased region" description="Low complexity" evidence="1">
    <location>
        <begin position="403"/>
        <end position="432"/>
    </location>
</feature>
<dbReference type="PANTHER" id="PTHR23172:SF19">
    <property type="entry name" value="J DOMAIN-CONTAINING PROTEIN"/>
    <property type="match status" value="1"/>
</dbReference>
<dbReference type="FunFam" id="1.25.40.10:FF:000354">
    <property type="entry name" value="UBA domain-containing protein 7"/>
    <property type="match status" value="1"/>
</dbReference>
<feature type="compositionally biased region" description="Polar residues" evidence="1">
    <location>
        <begin position="46"/>
        <end position="73"/>
    </location>
</feature>
<dbReference type="Gene3D" id="1.10.287.110">
    <property type="entry name" value="DnaJ domain"/>
    <property type="match status" value="1"/>
</dbReference>
<dbReference type="GO" id="GO:0030276">
    <property type="term" value="F:clathrin binding"/>
    <property type="evidence" value="ECO:0007669"/>
    <property type="project" value="TreeGrafter"/>
</dbReference>
<dbReference type="Pfam" id="PF22562">
    <property type="entry name" value="UBA_7"/>
    <property type="match status" value="1"/>
</dbReference>
<feature type="region of interest" description="Disordered" evidence="1">
    <location>
        <begin position="90"/>
        <end position="259"/>
    </location>
</feature>
<evidence type="ECO:0000313" key="4">
    <source>
        <dbReference type="Proteomes" id="UP000008062"/>
    </source>
</evidence>
<feature type="compositionally biased region" description="Polar residues" evidence="1">
    <location>
        <begin position="121"/>
        <end position="134"/>
    </location>
</feature>
<dbReference type="InterPro" id="IPR015940">
    <property type="entry name" value="UBA"/>
</dbReference>
<dbReference type="Gene3D" id="1.10.8.10">
    <property type="entry name" value="DNA helicase RuvA subunit, C-terminal domain"/>
    <property type="match status" value="1"/>
</dbReference>
<feature type="region of interest" description="Disordered" evidence="1">
    <location>
        <begin position="298"/>
        <end position="365"/>
    </location>
</feature>
<feature type="compositionally biased region" description="Polar residues" evidence="1">
    <location>
        <begin position="182"/>
        <end position="194"/>
    </location>
</feature>
<dbReference type="InParanoid" id="F9XHS3"/>
<accession>F9XHS3</accession>
<dbReference type="eggNOG" id="KOG0431">
    <property type="taxonomic scope" value="Eukaryota"/>
</dbReference>
<feature type="compositionally biased region" description="Low complexity" evidence="1">
    <location>
        <begin position="600"/>
        <end position="611"/>
    </location>
</feature>
<evidence type="ECO:0000256" key="1">
    <source>
        <dbReference type="SAM" id="MobiDB-lite"/>
    </source>
</evidence>
<dbReference type="SUPFAM" id="SSF48452">
    <property type="entry name" value="TPR-like"/>
    <property type="match status" value="1"/>
</dbReference>
<feature type="region of interest" description="Disordered" evidence="1">
    <location>
        <begin position="600"/>
        <end position="628"/>
    </location>
</feature>
<feature type="compositionally biased region" description="Low complexity" evidence="1">
    <location>
        <begin position="448"/>
        <end position="458"/>
    </location>
</feature>
<feature type="compositionally biased region" description="Basic and acidic residues" evidence="1">
    <location>
        <begin position="98"/>
        <end position="111"/>
    </location>
</feature>
<dbReference type="AlphaFoldDB" id="F9XHS3"/>
<protein>
    <recommendedName>
        <fullName evidence="2">UBA domain-containing protein</fullName>
    </recommendedName>
</protein>
<dbReference type="KEGG" id="ztr:MYCGRDRAFT_74317"/>
<dbReference type="SUPFAM" id="SSF46934">
    <property type="entry name" value="UBA-like"/>
    <property type="match status" value="1"/>
</dbReference>
<dbReference type="InterPro" id="IPR036869">
    <property type="entry name" value="J_dom_sf"/>
</dbReference>
<dbReference type="OMA" id="GMHELVM"/>
<dbReference type="RefSeq" id="XP_003849867.1">
    <property type="nucleotide sequence ID" value="XM_003849819.1"/>
</dbReference>
<sequence length="751" mass="79665">MDDLLGEDWQKPSKQTSASTYNTYTSPTLNPTSAATSFAPFRTSPLPATNVSGSSTPQPISRPSSTLNGSTKPADQFGNLLSLKSQKAAAANNVSIQERQRQLVEEKRRQQEQQAQMWDTLGSSSGRGTPQLRTASPAVPQHSDETEDDILAAFNKAAPVDKASHFPPPSSQPVSGRGTPAAQGTATLKGTYTNDFDDDDDPFGLGSMPNQSNGHVPSTDDDDILGDLAKPVTERPPRRAPSPEVREPSPPVVSSDLPQSRAVAELVEMGFPADNAQIALAESGGNVQRAVGWLLQQAHEESRQKAKGEAPRRTRSPQQSARDQEPIPSWARQEPRNGSVPKRSDAKSPSNGEKDPAQVAQDLGSKLFKGANSLWKASQKQMAKTVAEFQQDRDSSQPKWMQDTSADTSSPAPASKPLPAASAKPSPRSSQPTSVPVRPKAPSRVIPSVSASALASSSTHRKAGGEAFKRGDFASAHDSYTAALTPLPATHPIAIIVLSNRALTALKTGDAKTAVADADLALSVIGISMGVGETIDVGGGEGAKDMREFYGKALMRKAEALEHLERWGDAASTWRTAVEAGVGGAVSLKGKDRCEKAMAPKPVAAPKAIPKSKPPVKPAAKPATPSAASDAAVKKLRAANAAATREEDEKFALTDAVDARLVAWKGGKSDNLRALLQSLDSVLWEGAGWKKVGMSDLVMPNKVKIVYMKAIAKVHPDKIPQDATVEQRMVSASVFSTLNEAWDKFKKDNGL</sequence>
<dbReference type="PROSITE" id="PS50030">
    <property type="entry name" value="UBA"/>
    <property type="match status" value="1"/>
</dbReference>
<organism evidence="3 4">
    <name type="scientific">Zymoseptoria tritici (strain CBS 115943 / IPO323)</name>
    <name type="common">Speckled leaf blotch fungus</name>
    <name type="synonym">Septoria tritici</name>
    <dbReference type="NCBI Taxonomy" id="336722"/>
    <lineage>
        <taxon>Eukaryota</taxon>
        <taxon>Fungi</taxon>
        <taxon>Dikarya</taxon>
        <taxon>Ascomycota</taxon>
        <taxon>Pezizomycotina</taxon>
        <taxon>Dothideomycetes</taxon>
        <taxon>Dothideomycetidae</taxon>
        <taxon>Mycosphaerellales</taxon>
        <taxon>Mycosphaerellaceae</taxon>
        <taxon>Zymoseptoria</taxon>
    </lineage>
</organism>
<dbReference type="FunFam" id="1.10.287.110:FF:000002">
    <property type="entry name" value="putative tyrosine-protein phosphatase auxilin isoform X2"/>
    <property type="match status" value="1"/>
</dbReference>
<dbReference type="GeneID" id="13402660"/>